<reference evidence="2 3" key="1">
    <citation type="submission" date="2014-05" db="EMBL/GenBank/DDBJ databases">
        <title>Draft genome sequence of Amycolatopsis rifamycinica DSM 46095.</title>
        <authorList>
            <person name="Lal R."/>
            <person name="Saxena A."/>
            <person name="Kumari R."/>
            <person name="Mukherjee U."/>
            <person name="Singh P."/>
            <person name="Sangwan N."/>
            <person name="Mahato N.K."/>
        </authorList>
    </citation>
    <scope>NUCLEOTIDE SEQUENCE [LARGE SCALE GENOMIC DNA]</scope>
    <source>
        <strain evidence="2 3">DSM 46095</strain>
    </source>
</reference>
<proteinExistence type="predicted"/>
<accession>A0A066U3V8</accession>
<dbReference type="AlphaFoldDB" id="A0A066U3V8"/>
<dbReference type="Proteomes" id="UP000027345">
    <property type="component" value="Unassembled WGS sequence"/>
</dbReference>
<evidence type="ECO:0000256" key="1">
    <source>
        <dbReference type="SAM" id="MobiDB-lite"/>
    </source>
</evidence>
<gene>
    <name evidence="2" type="ORF">DV20_12200</name>
</gene>
<protein>
    <submittedName>
        <fullName evidence="2">Uncharacterized protein</fullName>
    </submittedName>
</protein>
<evidence type="ECO:0000313" key="3">
    <source>
        <dbReference type="Proteomes" id="UP000027345"/>
    </source>
</evidence>
<comment type="caution">
    <text evidence="2">The sequence shown here is derived from an EMBL/GenBank/DDBJ whole genome shotgun (WGS) entry which is preliminary data.</text>
</comment>
<feature type="region of interest" description="Disordered" evidence="1">
    <location>
        <begin position="185"/>
        <end position="249"/>
    </location>
</feature>
<name>A0A066U3V8_9PSEU</name>
<keyword evidence="3" id="KW-1185">Reference proteome</keyword>
<evidence type="ECO:0000313" key="2">
    <source>
        <dbReference type="EMBL" id="KDN22136.1"/>
    </source>
</evidence>
<dbReference type="EMBL" id="JMQI01000024">
    <property type="protein sequence ID" value="KDN22136.1"/>
    <property type="molecule type" value="Genomic_DNA"/>
</dbReference>
<organism evidence="2 3">
    <name type="scientific">Amycolatopsis rifamycinica</name>
    <dbReference type="NCBI Taxonomy" id="287986"/>
    <lineage>
        <taxon>Bacteria</taxon>
        <taxon>Bacillati</taxon>
        <taxon>Actinomycetota</taxon>
        <taxon>Actinomycetes</taxon>
        <taxon>Pseudonocardiales</taxon>
        <taxon>Pseudonocardiaceae</taxon>
        <taxon>Amycolatopsis</taxon>
    </lineage>
</organism>
<sequence length="249" mass="27582">MKLSGFSGISEQMVQLMTYLKPRRGHPYYLMIDAGSDWHVSIPVRTKLATWKNIQAHDFESYHVTDPDGNHYHYVSSRHLRTGTDGTGPFDVKAADQVVSRIFGVQPTVPVDPGAKLKAFRLGLIGKEQFAYLEMVNGAIRRLAGKSGTAPPAFDALEARSVDAESWYDLVDTYGKMPDWPTFEATFKPTALQPREKKRKAPETPSDETVTVKHPNTASEPGLPPPPEPTTEKEPATVGTGEKEEETET</sequence>